<proteinExistence type="predicted"/>
<keyword evidence="1" id="KW-0472">Membrane</keyword>
<evidence type="ECO:0000313" key="3">
    <source>
        <dbReference type="Proteomes" id="UP001232493"/>
    </source>
</evidence>
<keyword evidence="1" id="KW-0812">Transmembrane</keyword>
<keyword evidence="3" id="KW-1185">Reference proteome</keyword>
<gene>
    <name evidence="2" type="ORF">JRV97_11490</name>
</gene>
<evidence type="ECO:0008006" key="4">
    <source>
        <dbReference type="Google" id="ProtNLM"/>
    </source>
</evidence>
<accession>A0ABY8PQR9</accession>
<dbReference type="Proteomes" id="UP001232493">
    <property type="component" value="Chromosome"/>
</dbReference>
<evidence type="ECO:0000256" key="1">
    <source>
        <dbReference type="SAM" id="Phobius"/>
    </source>
</evidence>
<feature type="transmembrane region" description="Helical" evidence="1">
    <location>
        <begin position="7"/>
        <end position="36"/>
    </location>
</feature>
<name>A0ABY8PQR9_9BACT</name>
<evidence type="ECO:0000313" key="2">
    <source>
        <dbReference type="EMBL" id="WGS64960.1"/>
    </source>
</evidence>
<dbReference type="RefSeq" id="WP_280999015.1">
    <property type="nucleotide sequence ID" value="NZ_CP069362.1"/>
</dbReference>
<organism evidence="2 3">
    <name type="scientific">Marinitoga aeolica</name>
    <dbReference type="NCBI Taxonomy" id="2809031"/>
    <lineage>
        <taxon>Bacteria</taxon>
        <taxon>Thermotogati</taxon>
        <taxon>Thermotogota</taxon>
        <taxon>Thermotogae</taxon>
        <taxon>Petrotogales</taxon>
        <taxon>Petrotogaceae</taxon>
        <taxon>Marinitoga</taxon>
    </lineage>
</organism>
<keyword evidence="1" id="KW-1133">Transmembrane helix</keyword>
<sequence length="175" mass="20165">MVGVILLILYGLILIFFGAKIFWAFFFISLGLYIFYTYYTAFKRTKTQKKILEKSIVKVIKENDPEEAAKIISRKIKYPVGTKFVISVKSEETNVNLVFPLGILIATKPLLYAMKPMMKKYMKYDTEEKTGGINFDFDPIFDVVIESIDYFADFYGDFIDVETDGGKTKVKIYVA</sequence>
<feature type="transmembrane region" description="Helical" evidence="1">
    <location>
        <begin position="97"/>
        <end position="114"/>
    </location>
</feature>
<protein>
    <recommendedName>
        <fullName evidence="4">DUF2208 domain-containing protein</fullName>
    </recommendedName>
</protein>
<dbReference type="EMBL" id="CP069362">
    <property type="protein sequence ID" value="WGS64960.1"/>
    <property type="molecule type" value="Genomic_DNA"/>
</dbReference>
<reference evidence="2 3" key="1">
    <citation type="submission" date="2021-02" db="EMBL/GenBank/DDBJ databases">
        <title>Characterization of Marinitoga sp. nov. str. BP5-C20A.</title>
        <authorList>
            <person name="Erauso G."/>
            <person name="Postec A."/>
        </authorList>
    </citation>
    <scope>NUCLEOTIDE SEQUENCE [LARGE SCALE GENOMIC DNA]</scope>
    <source>
        <strain evidence="2 3">BP5-C20A</strain>
    </source>
</reference>